<gene>
    <name evidence="3" type="ORF">BTM25_12470</name>
</gene>
<evidence type="ECO:0000256" key="2">
    <source>
        <dbReference type="SAM" id="Phobius"/>
    </source>
</evidence>
<evidence type="ECO:0000313" key="4">
    <source>
        <dbReference type="Proteomes" id="UP000242367"/>
    </source>
</evidence>
<keyword evidence="2" id="KW-1133">Transmembrane helix</keyword>
<reference evidence="3 4" key="1">
    <citation type="journal article" date="2017" name="Chemistry">
        <title>Isolation, Biosynthesis and Chemical Modifications of Rubterolones A-F: Rare Tropolone Alkaloids from Actinomadura sp. 5-2.</title>
        <authorList>
            <person name="Guo H."/>
            <person name="Benndorf R."/>
            <person name="Leichnitz D."/>
            <person name="Klassen J.L."/>
            <person name="Vollmers J."/>
            <person name="Gorls H."/>
            <person name="Steinacker M."/>
            <person name="Weigel C."/>
            <person name="Dahse H.M."/>
            <person name="Kaster A.K."/>
            <person name="de Beer Z.W."/>
            <person name="Poulsen M."/>
            <person name="Beemelmanns C."/>
        </authorList>
    </citation>
    <scope>NUCLEOTIDE SEQUENCE [LARGE SCALE GENOMIC DNA]</scope>
    <source>
        <strain evidence="3 4">5-2</strain>
    </source>
</reference>
<protein>
    <submittedName>
        <fullName evidence="3">Uncharacterized protein</fullName>
    </submittedName>
</protein>
<evidence type="ECO:0000256" key="1">
    <source>
        <dbReference type="SAM" id="MobiDB-lite"/>
    </source>
</evidence>
<keyword evidence="2" id="KW-0812">Transmembrane</keyword>
<comment type="caution">
    <text evidence="3">The sequence shown here is derived from an EMBL/GenBank/DDBJ whole genome shotgun (WGS) entry which is preliminary data.</text>
</comment>
<organism evidence="3 4">
    <name type="scientific">Actinomadura rubteroloni</name>
    <dbReference type="NCBI Taxonomy" id="1926885"/>
    <lineage>
        <taxon>Bacteria</taxon>
        <taxon>Bacillati</taxon>
        <taxon>Actinomycetota</taxon>
        <taxon>Actinomycetes</taxon>
        <taxon>Streptosporangiales</taxon>
        <taxon>Thermomonosporaceae</taxon>
        <taxon>Actinomadura</taxon>
    </lineage>
</organism>
<feature type="region of interest" description="Disordered" evidence="1">
    <location>
        <begin position="91"/>
        <end position="115"/>
    </location>
</feature>
<feature type="transmembrane region" description="Helical" evidence="2">
    <location>
        <begin position="48"/>
        <end position="71"/>
    </location>
</feature>
<sequence>MSTPGPGHPPFPPPGGPGGPPPGPHGPFPGPPPGPAYPPPPRSGGGGVIIAVVAGAVAFLLVCGAVLIVAVNGSRRHHRAVEALRSFTPPPVPTFSAPTYEPSTPTPSPTPTRTPVRVTESFLASTVKTDRGRYRLATRWTKSCAAAAKPGLAALLRSSPCTGSLHGGEYQAPNHSVYVQISVLEFGSEGTARRMARKVNANNAPKIKVAYGSEPGHWWSSQSVGRFVLIRQSFVSGSNVPGPRSGPAQTYGADLIHMFGAELSNLYTWGD</sequence>
<keyword evidence="4" id="KW-1185">Reference proteome</keyword>
<keyword evidence="2" id="KW-0472">Membrane</keyword>
<accession>A0A2P4UPA4</accession>
<dbReference type="AlphaFoldDB" id="A0A2P4UPA4"/>
<dbReference type="Proteomes" id="UP000242367">
    <property type="component" value="Unassembled WGS sequence"/>
</dbReference>
<feature type="region of interest" description="Disordered" evidence="1">
    <location>
        <begin position="1"/>
        <end position="40"/>
    </location>
</feature>
<name>A0A2P4UPA4_9ACTN</name>
<dbReference type="EMBL" id="MTBP01000001">
    <property type="protein sequence ID" value="POM26839.1"/>
    <property type="molecule type" value="Genomic_DNA"/>
</dbReference>
<proteinExistence type="predicted"/>
<dbReference type="RefSeq" id="WP_103561746.1">
    <property type="nucleotide sequence ID" value="NZ_MTBP01000001.1"/>
</dbReference>
<evidence type="ECO:0000313" key="3">
    <source>
        <dbReference type="EMBL" id="POM26839.1"/>
    </source>
</evidence>